<gene>
    <name evidence="2" type="ORF">yc1106_05925</name>
</gene>
<dbReference type="VEuPathDB" id="FungiDB:yc1106_05925"/>
<accession>A0A9Q9DUQ2</accession>
<evidence type="ECO:0000256" key="1">
    <source>
        <dbReference type="SAM" id="MobiDB-lite"/>
    </source>
</evidence>
<keyword evidence="3" id="KW-1185">Reference proteome</keyword>
<proteinExistence type="predicted"/>
<feature type="region of interest" description="Disordered" evidence="1">
    <location>
        <begin position="1"/>
        <end position="22"/>
    </location>
</feature>
<dbReference type="EMBL" id="CP089277">
    <property type="protein sequence ID" value="USP78651.1"/>
    <property type="molecule type" value="Genomic_DNA"/>
</dbReference>
<evidence type="ECO:0000313" key="2">
    <source>
        <dbReference type="EMBL" id="USP78651.1"/>
    </source>
</evidence>
<evidence type="ECO:0000313" key="3">
    <source>
        <dbReference type="Proteomes" id="UP001056012"/>
    </source>
</evidence>
<dbReference type="Proteomes" id="UP001056012">
    <property type="component" value="Chromosome 4"/>
</dbReference>
<sequence>MGLARLSRPSSPKTKPATPNLNKDAEKSFDFLSLPKDIRLMVYEELGMKTYRDKFPIRDTEHHVTLVNTVIPGVSIMATCHQIRAEASPIILPWLRKILCSPPIITIRAEHIVSLLNMRDGYTPWGRKSIMERLIVLLRSSWTVPRITRYRRGRLTAKQLWKKFCLQQIIAAEDETSLNALVRFMLRIAKYIASNPDSGLKCPPALSLVLEIPDNFASFPVTTSTSRMKCLTYKCLSPLDSTPPRTVTSQADVTWLVRRFTYRLAIMCQFWGSFSLVVKFRYVTITRTRWVVSGKTVQRAIMLGLEQAKNKEPYVVSFGGAVTEKTFGEV</sequence>
<feature type="compositionally biased region" description="Polar residues" evidence="1">
    <location>
        <begin position="8"/>
        <end position="21"/>
    </location>
</feature>
<reference evidence="2" key="1">
    <citation type="submission" date="2021-12" db="EMBL/GenBank/DDBJ databases">
        <title>Curvularia clavata genome.</title>
        <authorList>
            <person name="Cao Y."/>
        </authorList>
    </citation>
    <scope>NUCLEOTIDE SEQUENCE</scope>
    <source>
        <strain evidence="2">Yc1106</strain>
    </source>
</reference>
<protein>
    <submittedName>
        <fullName evidence="2">Uncharacterized protein</fullName>
    </submittedName>
</protein>
<name>A0A9Q9DUQ2_CURCL</name>
<organism evidence="2 3">
    <name type="scientific">Curvularia clavata</name>
    <dbReference type="NCBI Taxonomy" id="95742"/>
    <lineage>
        <taxon>Eukaryota</taxon>
        <taxon>Fungi</taxon>
        <taxon>Dikarya</taxon>
        <taxon>Ascomycota</taxon>
        <taxon>Pezizomycotina</taxon>
        <taxon>Dothideomycetes</taxon>
        <taxon>Pleosporomycetidae</taxon>
        <taxon>Pleosporales</taxon>
        <taxon>Pleosporineae</taxon>
        <taxon>Pleosporaceae</taxon>
        <taxon>Curvularia</taxon>
    </lineage>
</organism>
<dbReference type="AlphaFoldDB" id="A0A9Q9DUQ2"/>
<dbReference type="OrthoDB" id="5314997at2759"/>